<evidence type="ECO:0000313" key="2">
    <source>
        <dbReference type="EMBL" id="QEH61774.1"/>
    </source>
</evidence>
<keyword evidence="3" id="KW-1185">Reference proteome</keyword>
<dbReference type="KEGG" id="schi:SCHIN_v1c05770"/>
<name>A0A5B9Y3X7_9MOLU</name>
<keyword evidence="1" id="KW-0812">Transmembrane</keyword>
<feature type="transmembrane region" description="Helical" evidence="1">
    <location>
        <begin position="34"/>
        <end position="53"/>
    </location>
</feature>
<evidence type="ECO:0000256" key="1">
    <source>
        <dbReference type="SAM" id="Phobius"/>
    </source>
</evidence>
<proteinExistence type="predicted"/>
<protein>
    <submittedName>
        <fullName evidence="2">Uncharacterized protein</fullName>
    </submittedName>
</protein>
<keyword evidence="1" id="KW-0472">Membrane</keyword>
<feature type="transmembrane region" description="Helical" evidence="1">
    <location>
        <begin position="140"/>
        <end position="160"/>
    </location>
</feature>
<dbReference type="RefSeq" id="WP_166508159.1">
    <property type="nucleotide sequence ID" value="NZ_CP043026.1"/>
</dbReference>
<sequence length="172" mass="19963">MYIPTFILIVSVSTKAVDKKQLIQNLVLGGLQNYIYILLLITILFLIAIIFSGRETLINLIYAFIVFYYLFLFSLQLFKMISASESKVISFVLNYLGPQMLLTNVFQYNLDKETVEIIIPTGEKDTYYSFTPLFVEKINYIKYTILFMLMVMLTGGINYLNCNLFKNKSFVL</sequence>
<reference evidence="2 3" key="1">
    <citation type="submission" date="2019-08" db="EMBL/GenBank/DDBJ databases">
        <title>Complete genome sequence of Spiroplasma chinense CCH (DSM 19755).</title>
        <authorList>
            <person name="Shen H.-Y."/>
            <person name="Lin Y.-C."/>
            <person name="Chou L."/>
            <person name="Kuo C.-H."/>
        </authorList>
    </citation>
    <scope>NUCLEOTIDE SEQUENCE [LARGE SCALE GENOMIC DNA]</scope>
    <source>
        <strain evidence="2 3">CCH</strain>
    </source>
</reference>
<feature type="transmembrane region" description="Helical" evidence="1">
    <location>
        <begin position="60"/>
        <end position="78"/>
    </location>
</feature>
<evidence type="ECO:0000313" key="3">
    <source>
        <dbReference type="Proteomes" id="UP000323144"/>
    </source>
</evidence>
<accession>A0A5B9Y3X7</accession>
<gene>
    <name evidence="2" type="ORF">SCHIN_v1c05770</name>
</gene>
<keyword evidence="1" id="KW-1133">Transmembrane helix</keyword>
<dbReference type="EMBL" id="CP043026">
    <property type="protein sequence ID" value="QEH61774.1"/>
    <property type="molecule type" value="Genomic_DNA"/>
</dbReference>
<dbReference type="AlphaFoldDB" id="A0A5B9Y3X7"/>
<organism evidence="2 3">
    <name type="scientific">Spiroplasma chinense</name>
    <dbReference type="NCBI Taxonomy" id="216932"/>
    <lineage>
        <taxon>Bacteria</taxon>
        <taxon>Bacillati</taxon>
        <taxon>Mycoplasmatota</taxon>
        <taxon>Mollicutes</taxon>
        <taxon>Entomoplasmatales</taxon>
        <taxon>Spiroplasmataceae</taxon>
        <taxon>Spiroplasma</taxon>
    </lineage>
</organism>
<dbReference type="Proteomes" id="UP000323144">
    <property type="component" value="Chromosome"/>
</dbReference>